<evidence type="ECO:0000256" key="3">
    <source>
        <dbReference type="ARBA" id="ARBA00023002"/>
    </source>
</evidence>
<proteinExistence type="inferred from homology"/>
<dbReference type="Gene3D" id="1.10.1040.10">
    <property type="entry name" value="N-(1-d-carboxylethyl)-l-norvaline Dehydrogenase, domain 2"/>
    <property type="match status" value="1"/>
</dbReference>
<dbReference type="RefSeq" id="WP_115069294.1">
    <property type="nucleotide sequence ID" value="NZ_UHID01000007.1"/>
</dbReference>
<keyword evidence="3 6" id="KW-0560">Oxidoreductase</keyword>
<dbReference type="SUPFAM" id="SSF51735">
    <property type="entry name" value="NAD(P)-binding Rossmann-fold domains"/>
    <property type="match status" value="1"/>
</dbReference>
<comment type="pathway">
    <text evidence="1">Lipid metabolism; butanoate metabolism.</text>
</comment>
<protein>
    <submittedName>
        <fullName evidence="6">3-hydroxyacyl-CoA dehydrogenase / Enoyl CoA hydratase</fullName>
        <ecNumber evidence="6">1.1.1.157</ecNumber>
        <ecNumber evidence="6">1.1.1.35</ecNumber>
    </submittedName>
</protein>
<dbReference type="GO" id="GO:0003857">
    <property type="term" value="F:(3S)-3-hydroxyacyl-CoA dehydrogenase (NAD+) activity"/>
    <property type="evidence" value="ECO:0007669"/>
    <property type="project" value="UniProtKB-EC"/>
</dbReference>
<dbReference type="AlphaFoldDB" id="A0A380P5G5"/>
<dbReference type="EC" id="1.1.1.35" evidence="6"/>
<dbReference type="Pfam" id="PF00725">
    <property type="entry name" value="3HCDH"/>
    <property type="match status" value="2"/>
</dbReference>
<dbReference type="SUPFAM" id="SSF48179">
    <property type="entry name" value="6-phosphogluconate dehydrogenase C-terminal domain-like"/>
    <property type="match status" value="2"/>
</dbReference>
<name>A0A380P5G5_STRGR</name>
<dbReference type="InterPro" id="IPR013328">
    <property type="entry name" value="6PGD_dom2"/>
</dbReference>
<feature type="domain" description="3-hydroxyacyl-CoA dehydrogenase C-terminal" evidence="4">
    <location>
        <begin position="409"/>
        <end position="490"/>
    </location>
</feature>
<dbReference type="Gene3D" id="3.40.50.720">
    <property type="entry name" value="NAD(P)-binding Rossmann-like Domain"/>
    <property type="match status" value="1"/>
</dbReference>
<dbReference type="InterPro" id="IPR006108">
    <property type="entry name" value="3HC_DH_C"/>
</dbReference>
<feature type="domain" description="3-hydroxyacyl-CoA dehydrogenase C-terminal" evidence="4">
    <location>
        <begin position="184"/>
        <end position="281"/>
    </location>
</feature>
<dbReference type="Pfam" id="PF02737">
    <property type="entry name" value="3HCDH_N"/>
    <property type="match status" value="1"/>
</dbReference>
<dbReference type="InterPro" id="IPR006176">
    <property type="entry name" value="3-OHacyl-CoA_DH_NAD-bd"/>
</dbReference>
<gene>
    <name evidence="6" type="primary">paaH_1</name>
    <name evidence="6" type="ORF">NCTC7807_04412</name>
</gene>
<dbReference type="PANTHER" id="PTHR48075">
    <property type="entry name" value="3-HYDROXYACYL-COA DEHYDROGENASE FAMILY PROTEIN"/>
    <property type="match status" value="1"/>
</dbReference>
<sequence>MRIRVVGAGVMGRGIAQWAVTAGHTVELGDTRRESVEEAVGFVRGMLDRAAEKGRLGRAEADGAAARLVPLDAPDVPGEEVELVIEAVLEDLAVKTELFRRLEEVLPPAAVLATNTSSLPVTLIAAGLRQPERLIGLHFFNPVPLMKVAEVIPGARTRPGLAEWLAGTVRASGHAAVTVADTPGFLVNHAGRGLVTEALALLEERVAPVEAVDRIARDVLGLRMGPFELMDLTGLDVTAKVVDTIWEGFRYSERLRPSFLTPNRVAAGLHGRKTGEGFYRYGPEAPEPAPEPPVTGDARRAVRITGTGPDARALRAALTADGAEVLPEGGDAPDALVLVPVWGTGVARAVAELGLPRGRSFGLDPLSVDRPRRVLSVTPAADPVAARDARAVLAAGGHTVTAVRDTAGSVAQRLLSSIVSVAASVAERGLARPADIDTAVTAGLGYPHGPLAWGDRVGADRLLELQSALLDATGDPRHRPTRWVADRARLGLALTDPGTGPETAYG</sequence>
<dbReference type="InterPro" id="IPR008927">
    <property type="entry name" value="6-PGluconate_DH-like_C_sf"/>
</dbReference>
<reference evidence="6 7" key="1">
    <citation type="submission" date="2018-06" db="EMBL/GenBank/DDBJ databases">
        <authorList>
            <consortium name="Pathogen Informatics"/>
            <person name="Doyle S."/>
        </authorList>
    </citation>
    <scope>NUCLEOTIDE SEQUENCE [LARGE SCALE GENOMIC DNA]</scope>
    <source>
        <strain evidence="6 7">NCTC7807</strain>
    </source>
</reference>
<dbReference type="GO" id="GO:0070403">
    <property type="term" value="F:NAD+ binding"/>
    <property type="evidence" value="ECO:0007669"/>
    <property type="project" value="InterPro"/>
</dbReference>
<evidence type="ECO:0000256" key="1">
    <source>
        <dbReference type="ARBA" id="ARBA00005086"/>
    </source>
</evidence>
<organism evidence="6 7">
    <name type="scientific">Streptomyces griseus</name>
    <dbReference type="NCBI Taxonomy" id="1911"/>
    <lineage>
        <taxon>Bacteria</taxon>
        <taxon>Bacillati</taxon>
        <taxon>Actinomycetota</taxon>
        <taxon>Actinomycetes</taxon>
        <taxon>Kitasatosporales</taxon>
        <taxon>Streptomycetaceae</taxon>
        <taxon>Streptomyces</taxon>
    </lineage>
</organism>
<feature type="domain" description="3-hydroxyacyl-CoA dehydrogenase NAD binding" evidence="5">
    <location>
        <begin position="3"/>
        <end position="181"/>
    </location>
</feature>
<dbReference type="GO" id="GO:0006631">
    <property type="term" value="P:fatty acid metabolic process"/>
    <property type="evidence" value="ECO:0007669"/>
    <property type="project" value="InterPro"/>
</dbReference>
<comment type="similarity">
    <text evidence="2">Belongs to the 3-hydroxyacyl-CoA dehydrogenase family.</text>
</comment>
<dbReference type="EC" id="1.1.1.157" evidence="6"/>
<dbReference type="InterPro" id="IPR036291">
    <property type="entry name" value="NAD(P)-bd_dom_sf"/>
</dbReference>
<dbReference type="GO" id="GO:0008691">
    <property type="term" value="F:3-hydroxybutyryl-CoA dehydrogenase activity"/>
    <property type="evidence" value="ECO:0007669"/>
    <property type="project" value="UniProtKB-EC"/>
</dbReference>
<dbReference type="EMBL" id="UHID01000007">
    <property type="protein sequence ID" value="SUP60345.1"/>
    <property type="molecule type" value="Genomic_DNA"/>
</dbReference>
<evidence type="ECO:0000313" key="6">
    <source>
        <dbReference type="EMBL" id="SUP60345.1"/>
    </source>
</evidence>
<dbReference type="Gene3D" id="1.10.1040.50">
    <property type="match status" value="1"/>
</dbReference>
<dbReference type="PANTHER" id="PTHR48075:SF5">
    <property type="entry name" value="3-HYDROXYBUTYRYL-COA DEHYDROGENASE"/>
    <property type="match status" value="1"/>
</dbReference>
<evidence type="ECO:0000259" key="5">
    <source>
        <dbReference type="Pfam" id="PF02737"/>
    </source>
</evidence>
<accession>A0A380P5G5</accession>
<evidence type="ECO:0000256" key="2">
    <source>
        <dbReference type="ARBA" id="ARBA00009463"/>
    </source>
</evidence>
<evidence type="ECO:0000313" key="7">
    <source>
        <dbReference type="Proteomes" id="UP000254150"/>
    </source>
</evidence>
<evidence type="ECO:0000259" key="4">
    <source>
        <dbReference type="Pfam" id="PF00725"/>
    </source>
</evidence>
<dbReference type="Proteomes" id="UP000254150">
    <property type="component" value="Unassembled WGS sequence"/>
</dbReference>